<comment type="similarity">
    <text evidence="2">Belongs to the non-flavoprotein flavin reductase family. HpaC subfamily.</text>
</comment>
<dbReference type="PANTHER" id="PTHR30466">
    <property type="entry name" value="FLAVIN REDUCTASE"/>
    <property type="match status" value="1"/>
</dbReference>
<evidence type="ECO:0000313" key="11">
    <source>
        <dbReference type="Proteomes" id="UP001629246"/>
    </source>
</evidence>
<evidence type="ECO:0000259" key="9">
    <source>
        <dbReference type="SMART" id="SM00903"/>
    </source>
</evidence>
<dbReference type="Proteomes" id="UP001629246">
    <property type="component" value="Unassembled WGS sequence"/>
</dbReference>
<dbReference type="EMBL" id="JAQQFM010000010">
    <property type="protein sequence ID" value="MFL9926886.1"/>
    <property type="molecule type" value="Genomic_DNA"/>
</dbReference>
<evidence type="ECO:0000256" key="8">
    <source>
        <dbReference type="SAM" id="MobiDB-lite"/>
    </source>
</evidence>
<evidence type="ECO:0000256" key="7">
    <source>
        <dbReference type="ARBA" id="ARBA00023027"/>
    </source>
</evidence>
<protein>
    <recommendedName>
        <fullName evidence="3">4-hydroxyphenylacetate 3-monooxygenase reductase component</fullName>
    </recommendedName>
</protein>
<evidence type="ECO:0000313" key="10">
    <source>
        <dbReference type="EMBL" id="MFL9926886.1"/>
    </source>
</evidence>
<dbReference type="Pfam" id="PF01613">
    <property type="entry name" value="Flavin_Reduct"/>
    <property type="match status" value="1"/>
</dbReference>
<dbReference type="NCBIfam" id="TIGR02296">
    <property type="entry name" value="HpaC"/>
    <property type="match status" value="1"/>
</dbReference>
<feature type="compositionally biased region" description="Polar residues" evidence="8">
    <location>
        <begin position="1"/>
        <end position="11"/>
    </location>
</feature>
<evidence type="ECO:0000256" key="4">
    <source>
        <dbReference type="ARBA" id="ARBA00022630"/>
    </source>
</evidence>
<evidence type="ECO:0000256" key="2">
    <source>
        <dbReference type="ARBA" id="ARBA00006032"/>
    </source>
</evidence>
<accession>A0ABW9AE25</accession>
<organism evidence="10 11">
    <name type="scientific">Herbaspirillum lusitanum</name>
    <dbReference type="NCBI Taxonomy" id="213312"/>
    <lineage>
        <taxon>Bacteria</taxon>
        <taxon>Pseudomonadati</taxon>
        <taxon>Pseudomonadota</taxon>
        <taxon>Betaproteobacteria</taxon>
        <taxon>Burkholderiales</taxon>
        <taxon>Oxalobacteraceae</taxon>
        <taxon>Herbaspirillum</taxon>
    </lineage>
</organism>
<feature type="domain" description="Flavin reductase like" evidence="9">
    <location>
        <begin position="40"/>
        <end position="188"/>
    </location>
</feature>
<keyword evidence="5" id="KW-0058">Aromatic hydrocarbons catabolism</keyword>
<keyword evidence="7" id="KW-0520">NAD</keyword>
<comment type="pathway">
    <text evidence="1">Aromatic compound metabolism; 4-hydroxyphenylacetate degradation; pyruvate and succinate semialdehyde from 4-hydroxyphenylacetate: step 1/7.</text>
</comment>
<reference evidence="10 11" key="1">
    <citation type="journal article" date="2024" name="Chem. Sci.">
        <title>Discovery of megapolipeptins by genome mining of a Burkholderiales bacteria collection.</title>
        <authorList>
            <person name="Paulo B.S."/>
            <person name="Recchia M.J.J."/>
            <person name="Lee S."/>
            <person name="Fergusson C.H."/>
            <person name="Romanowski S.B."/>
            <person name="Hernandez A."/>
            <person name="Krull N."/>
            <person name="Liu D.Y."/>
            <person name="Cavanagh H."/>
            <person name="Bos A."/>
            <person name="Gray C.A."/>
            <person name="Murphy B.T."/>
            <person name="Linington R.G."/>
            <person name="Eustaquio A.S."/>
        </authorList>
    </citation>
    <scope>NUCLEOTIDE SEQUENCE [LARGE SCALE GENOMIC DNA]</scope>
    <source>
        <strain evidence="10 11">RL21-008-BIB-A</strain>
    </source>
</reference>
<dbReference type="InterPro" id="IPR002563">
    <property type="entry name" value="Flavin_Rdtase-like_dom"/>
</dbReference>
<evidence type="ECO:0000256" key="5">
    <source>
        <dbReference type="ARBA" id="ARBA00022797"/>
    </source>
</evidence>
<dbReference type="InterPro" id="IPR050268">
    <property type="entry name" value="NADH-dep_flavin_reductase"/>
</dbReference>
<dbReference type="InterPro" id="IPR011982">
    <property type="entry name" value="HPA_mOase_red"/>
</dbReference>
<dbReference type="SUPFAM" id="SSF50475">
    <property type="entry name" value="FMN-binding split barrel"/>
    <property type="match status" value="1"/>
</dbReference>
<evidence type="ECO:0000256" key="3">
    <source>
        <dbReference type="ARBA" id="ARBA00015398"/>
    </source>
</evidence>
<sequence>MSASGVTSVNTPAADGTASRTGAAAGNPLSQDQINFRHAMAHLPAAVSIITTNGAGGRCGITASAVCSVTDSPPTILVCINRGSAMHEVFRQNGHLCVNVLSDEQEQLAMHFSGATKVAMEERFSWNIWEEDGVLQQPVLRDALVKLQGRIKEFKEVGSHSVMFVELSDVQVSEEKDSLIYFNRLFHKVKRMAL</sequence>
<dbReference type="InterPro" id="IPR012349">
    <property type="entry name" value="Split_barrel_FMN-bd"/>
</dbReference>
<comment type="caution">
    <text evidence="10">The sequence shown here is derived from an EMBL/GenBank/DDBJ whole genome shotgun (WGS) entry which is preliminary data.</text>
</comment>
<keyword evidence="4" id="KW-0285">Flavoprotein</keyword>
<gene>
    <name evidence="10" type="primary">hpaC</name>
    <name evidence="10" type="ORF">PQR62_21625</name>
</gene>
<keyword evidence="11" id="KW-1185">Reference proteome</keyword>
<dbReference type="RefSeq" id="WP_408160104.1">
    <property type="nucleotide sequence ID" value="NZ_JAQQFM010000010.1"/>
</dbReference>
<dbReference type="Gene3D" id="2.30.110.10">
    <property type="entry name" value="Electron Transport, Fmn-binding Protein, Chain A"/>
    <property type="match status" value="1"/>
</dbReference>
<evidence type="ECO:0000256" key="1">
    <source>
        <dbReference type="ARBA" id="ARBA00005112"/>
    </source>
</evidence>
<proteinExistence type="inferred from homology"/>
<dbReference type="GO" id="GO:0052881">
    <property type="term" value="F:4-hydroxyphenylacetate 3-monooxygenase activity"/>
    <property type="evidence" value="ECO:0007669"/>
    <property type="project" value="UniProtKB-EC"/>
</dbReference>
<evidence type="ECO:0000256" key="6">
    <source>
        <dbReference type="ARBA" id="ARBA00023002"/>
    </source>
</evidence>
<dbReference type="PANTHER" id="PTHR30466:SF1">
    <property type="entry name" value="FMN REDUCTASE (NADH) RUTF"/>
    <property type="match status" value="1"/>
</dbReference>
<keyword evidence="6 10" id="KW-0560">Oxidoreductase</keyword>
<feature type="region of interest" description="Disordered" evidence="8">
    <location>
        <begin position="1"/>
        <end position="26"/>
    </location>
</feature>
<name>A0ABW9AE25_9BURK</name>
<dbReference type="SMART" id="SM00903">
    <property type="entry name" value="Flavin_Reduct"/>
    <property type="match status" value="1"/>
</dbReference>